<accession>A0ABS8URB6</accession>
<organism evidence="2 3">
    <name type="scientific">Datura stramonium</name>
    <name type="common">Jimsonweed</name>
    <name type="synonym">Common thornapple</name>
    <dbReference type="NCBI Taxonomy" id="4076"/>
    <lineage>
        <taxon>Eukaryota</taxon>
        <taxon>Viridiplantae</taxon>
        <taxon>Streptophyta</taxon>
        <taxon>Embryophyta</taxon>
        <taxon>Tracheophyta</taxon>
        <taxon>Spermatophyta</taxon>
        <taxon>Magnoliopsida</taxon>
        <taxon>eudicotyledons</taxon>
        <taxon>Gunneridae</taxon>
        <taxon>Pentapetalae</taxon>
        <taxon>asterids</taxon>
        <taxon>lamiids</taxon>
        <taxon>Solanales</taxon>
        <taxon>Solanaceae</taxon>
        <taxon>Solanoideae</taxon>
        <taxon>Datureae</taxon>
        <taxon>Datura</taxon>
    </lineage>
</organism>
<dbReference type="Proteomes" id="UP000823775">
    <property type="component" value="Unassembled WGS sequence"/>
</dbReference>
<dbReference type="InterPro" id="IPR012337">
    <property type="entry name" value="RNaseH-like_sf"/>
</dbReference>
<name>A0ABS8URB6_DATST</name>
<dbReference type="InterPro" id="IPR053151">
    <property type="entry name" value="RNase_H-like"/>
</dbReference>
<gene>
    <name evidence="2" type="ORF">HAX54_020582</name>
</gene>
<dbReference type="SUPFAM" id="SSF53098">
    <property type="entry name" value="Ribonuclease H-like"/>
    <property type="match status" value="1"/>
</dbReference>
<dbReference type="Pfam" id="PF13456">
    <property type="entry name" value="RVT_3"/>
    <property type="match status" value="1"/>
</dbReference>
<dbReference type="CDD" id="cd06222">
    <property type="entry name" value="RNase_H_like"/>
    <property type="match status" value="1"/>
</dbReference>
<dbReference type="InterPro" id="IPR044730">
    <property type="entry name" value="RNase_H-like_dom_plant"/>
</dbReference>
<evidence type="ECO:0000313" key="3">
    <source>
        <dbReference type="Proteomes" id="UP000823775"/>
    </source>
</evidence>
<protein>
    <recommendedName>
        <fullName evidence="1">RNase H type-1 domain-containing protein</fullName>
    </recommendedName>
</protein>
<feature type="domain" description="RNase H type-1" evidence="1">
    <location>
        <begin position="1"/>
        <end position="81"/>
    </location>
</feature>
<evidence type="ECO:0000313" key="2">
    <source>
        <dbReference type="EMBL" id="MCD9561459.1"/>
    </source>
</evidence>
<proteinExistence type="predicted"/>
<dbReference type="Gene3D" id="3.30.420.10">
    <property type="entry name" value="Ribonuclease H-like superfamily/Ribonuclease H"/>
    <property type="match status" value="1"/>
</dbReference>
<dbReference type="PANTHER" id="PTHR47723:SF19">
    <property type="entry name" value="POLYNUCLEOTIDYL TRANSFERASE, RIBONUCLEASE H-LIKE SUPERFAMILY PROTEIN"/>
    <property type="match status" value="1"/>
</dbReference>
<sequence>MAELVAVKYGVEMCKVMGINNIDIEVDSAIVANMLYKGGSSNLHLKSKVEEIRTNISSMNTTIKHCYGEPNQVADGLAKYASSHNVDLHFNSFQDLPKEIKGAYQLDKHHMRNLRIRYDKANLAVRFGHEMKLEPSKVVHNTTSLKLLQKVGGHVSTYHMSAGGLEEGFWE</sequence>
<keyword evidence="3" id="KW-1185">Reference proteome</keyword>
<dbReference type="InterPro" id="IPR002156">
    <property type="entry name" value="RNaseH_domain"/>
</dbReference>
<reference evidence="2 3" key="1">
    <citation type="journal article" date="2021" name="BMC Genomics">
        <title>Datura genome reveals duplications of psychoactive alkaloid biosynthetic genes and high mutation rate following tissue culture.</title>
        <authorList>
            <person name="Rajewski A."/>
            <person name="Carter-House D."/>
            <person name="Stajich J."/>
            <person name="Litt A."/>
        </authorList>
    </citation>
    <scope>NUCLEOTIDE SEQUENCE [LARGE SCALE GENOMIC DNA]</scope>
    <source>
        <strain evidence="2">AR-01</strain>
    </source>
</reference>
<comment type="caution">
    <text evidence="2">The sequence shown here is derived from an EMBL/GenBank/DDBJ whole genome shotgun (WGS) entry which is preliminary data.</text>
</comment>
<evidence type="ECO:0000259" key="1">
    <source>
        <dbReference type="Pfam" id="PF13456"/>
    </source>
</evidence>
<dbReference type="InterPro" id="IPR036397">
    <property type="entry name" value="RNaseH_sf"/>
</dbReference>
<dbReference type="EMBL" id="JACEIK010002482">
    <property type="protein sequence ID" value="MCD9561459.1"/>
    <property type="molecule type" value="Genomic_DNA"/>
</dbReference>
<dbReference type="PANTHER" id="PTHR47723">
    <property type="entry name" value="OS05G0353850 PROTEIN"/>
    <property type="match status" value="1"/>
</dbReference>